<keyword evidence="1" id="KW-1133">Transmembrane helix</keyword>
<gene>
    <name evidence="2" type="ORF">STSP2_02204</name>
</gene>
<accession>A0A1U9NMG3</accession>
<feature type="transmembrane region" description="Helical" evidence="1">
    <location>
        <begin position="67"/>
        <end position="87"/>
    </location>
</feature>
<evidence type="ECO:0000313" key="3">
    <source>
        <dbReference type="Proteomes" id="UP000189674"/>
    </source>
</evidence>
<sequence>MKTNNENLKTLLNRFYDDASASQIEREIADGDELMSRFTSPHPSGQAVNNVKDLLGAELSGRRKRRYAFRVAGSVAAVLLIAISILFTTDTLNTRVEPEQSSSVYAFDSKSLDESELYAEFEEIEESFVQVRTGGWDASESDDLDELESEFDEIAGNFWKG</sequence>
<dbReference type="RefSeq" id="WP_146662506.1">
    <property type="nucleotide sequence ID" value="NZ_CP019791.1"/>
</dbReference>
<name>A0A1U9NMG3_9BACT</name>
<dbReference type="AlphaFoldDB" id="A0A1U9NMG3"/>
<dbReference type="Proteomes" id="UP000189674">
    <property type="component" value="Chromosome"/>
</dbReference>
<reference evidence="3" key="1">
    <citation type="submission" date="2017-02" db="EMBL/GenBank/DDBJ databases">
        <title>Comparative genomics and description of representatives of a novel lineage of planctomycetes thriving in anoxic sediments.</title>
        <authorList>
            <person name="Spring S."/>
            <person name="Bunk B."/>
            <person name="Sproer C."/>
        </authorList>
    </citation>
    <scope>NUCLEOTIDE SEQUENCE [LARGE SCALE GENOMIC DNA]</scope>
    <source>
        <strain evidence="3">ST-NAGAB-D1</strain>
    </source>
</reference>
<organism evidence="2 3">
    <name type="scientific">Anaerohalosphaera lusitana</name>
    <dbReference type="NCBI Taxonomy" id="1936003"/>
    <lineage>
        <taxon>Bacteria</taxon>
        <taxon>Pseudomonadati</taxon>
        <taxon>Planctomycetota</taxon>
        <taxon>Phycisphaerae</taxon>
        <taxon>Sedimentisphaerales</taxon>
        <taxon>Anaerohalosphaeraceae</taxon>
        <taxon>Anaerohalosphaera</taxon>
    </lineage>
</organism>
<evidence type="ECO:0000256" key="1">
    <source>
        <dbReference type="SAM" id="Phobius"/>
    </source>
</evidence>
<dbReference type="STRING" id="1936003.STSP2_02204"/>
<dbReference type="EMBL" id="CP019791">
    <property type="protein sequence ID" value="AQT69025.1"/>
    <property type="molecule type" value="Genomic_DNA"/>
</dbReference>
<keyword evidence="1" id="KW-0472">Membrane</keyword>
<dbReference type="KEGG" id="alus:STSP2_02204"/>
<proteinExistence type="predicted"/>
<protein>
    <submittedName>
        <fullName evidence="2">Uncharacterized protein</fullName>
    </submittedName>
</protein>
<evidence type="ECO:0000313" key="2">
    <source>
        <dbReference type="EMBL" id="AQT69025.1"/>
    </source>
</evidence>
<keyword evidence="3" id="KW-1185">Reference proteome</keyword>
<keyword evidence="1" id="KW-0812">Transmembrane</keyword>